<dbReference type="InterPro" id="IPR017441">
    <property type="entry name" value="Protein_kinase_ATP_BS"/>
</dbReference>
<feature type="compositionally biased region" description="Polar residues" evidence="17">
    <location>
        <begin position="27"/>
        <end position="48"/>
    </location>
</feature>
<feature type="region of interest" description="Disordered" evidence="17">
    <location>
        <begin position="453"/>
        <end position="486"/>
    </location>
</feature>
<dbReference type="PANTHER" id="PTHR11042">
    <property type="entry name" value="EUKARYOTIC TRANSLATION INITIATION FACTOR 2-ALPHA KINASE EIF2-ALPHA KINASE -RELATED"/>
    <property type="match status" value="1"/>
</dbReference>
<dbReference type="GO" id="GO:0000139">
    <property type="term" value="C:Golgi membrane"/>
    <property type="evidence" value="ECO:0007669"/>
    <property type="project" value="UniProtKB-SubCell"/>
</dbReference>
<dbReference type="PROSITE" id="PS50011">
    <property type="entry name" value="PROTEIN_KINASE_DOM"/>
    <property type="match status" value="1"/>
</dbReference>
<evidence type="ECO:0000313" key="19">
    <source>
        <dbReference type="EMBL" id="TRY70416.1"/>
    </source>
</evidence>
<dbReference type="GO" id="GO:0046872">
    <property type="term" value="F:metal ion binding"/>
    <property type="evidence" value="ECO:0007669"/>
    <property type="project" value="UniProtKB-KW"/>
</dbReference>
<dbReference type="PROSITE" id="PS00108">
    <property type="entry name" value="PROTEIN_KINASE_ST"/>
    <property type="match status" value="1"/>
</dbReference>
<dbReference type="InterPro" id="IPR050339">
    <property type="entry name" value="CC_SR_Kinase"/>
</dbReference>
<feature type="region of interest" description="Disordered" evidence="17">
    <location>
        <begin position="1"/>
        <end position="86"/>
    </location>
</feature>
<keyword evidence="5" id="KW-0479">Metal-binding</keyword>
<keyword evidence="6 16" id="KW-0547">Nucleotide-binding</keyword>
<comment type="catalytic activity">
    <reaction evidence="14">
        <text>L-threonyl-[protein] + ATP = O-phospho-L-threonyl-[protein] + ADP + H(+)</text>
        <dbReference type="Rhea" id="RHEA:46608"/>
        <dbReference type="Rhea" id="RHEA-COMP:11060"/>
        <dbReference type="Rhea" id="RHEA-COMP:11605"/>
        <dbReference type="ChEBI" id="CHEBI:15378"/>
        <dbReference type="ChEBI" id="CHEBI:30013"/>
        <dbReference type="ChEBI" id="CHEBI:30616"/>
        <dbReference type="ChEBI" id="CHEBI:61977"/>
        <dbReference type="ChEBI" id="CHEBI:456216"/>
        <dbReference type="EC" id="2.7.11.1"/>
    </reaction>
</comment>
<evidence type="ECO:0000256" key="9">
    <source>
        <dbReference type="ARBA" id="ARBA00022842"/>
    </source>
</evidence>
<evidence type="ECO:0000256" key="4">
    <source>
        <dbReference type="ARBA" id="ARBA00022679"/>
    </source>
</evidence>
<keyword evidence="20" id="KW-1185">Reference proteome</keyword>
<keyword evidence="8 16" id="KW-0067">ATP-binding</keyword>
<evidence type="ECO:0000256" key="2">
    <source>
        <dbReference type="ARBA" id="ARBA00012513"/>
    </source>
</evidence>
<dbReference type="OMA" id="WRRRSHY"/>
<evidence type="ECO:0000313" key="20">
    <source>
        <dbReference type="Proteomes" id="UP000318571"/>
    </source>
</evidence>
<dbReference type="OrthoDB" id="5337378at2759"/>
<dbReference type="FunFam" id="1.10.510.10:FF:000315">
    <property type="entry name" value="membrane-associated tyrosine- and threonine-specific cdc2-inhibitory kinase"/>
    <property type="match status" value="1"/>
</dbReference>
<dbReference type="GO" id="GO:0005634">
    <property type="term" value="C:nucleus"/>
    <property type="evidence" value="ECO:0007669"/>
    <property type="project" value="TreeGrafter"/>
</dbReference>
<reference evidence="19 20" key="1">
    <citation type="journal article" date="2018" name="Nat. Ecol. Evol.">
        <title>Genomic signatures of mitonuclear coevolution across populations of Tigriopus californicus.</title>
        <authorList>
            <person name="Barreto F.S."/>
            <person name="Watson E.T."/>
            <person name="Lima T.G."/>
            <person name="Willett C.S."/>
            <person name="Edmands S."/>
            <person name="Li W."/>
            <person name="Burton R.S."/>
        </authorList>
    </citation>
    <scope>NUCLEOTIDE SEQUENCE [LARGE SCALE GENOMIC DNA]</scope>
    <source>
        <strain evidence="19 20">San Diego</strain>
    </source>
</reference>
<comment type="caution">
    <text evidence="19">The sequence shown here is derived from an EMBL/GenBank/DDBJ whole genome shotgun (WGS) entry which is preliminary data.</text>
</comment>
<dbReference type="GO" id="GO:0005524">
    <property type="term" value="F:ATP binding"/>
    <property type="evidence" value="ECO:0007669"/>
    <property type="project" value="UniProtKB-UniRule"/>
</dbReference>
<evidence type="ECO:0000256" key="7">
    <source>
        <dbReference type="ARBA" id="ARBA00022777"/>
    </source>
</evidence>
<evidence type="ECO:0000256" key="6">
    <source>
        <dbReference type="ARBA" id="ARBA00022741"/>
    </source>
</evidence>
<dbReference type="GO" id="GO:0110031">
    <property type="term" value="P:negative regulation of G2/MI transition of meiotic cell cycle"/>
    <property type="evidence" value="ECO:0007669"/>
    <property type="project" value="TreeGrafter"/>
</dbReference>
<dbReference type="EMBL" id="VCGU01000009">
    <property type="protein sequence ID" value="TRY70416.1"/>
    <property type="molecule type" value="Genomic_DNA"/>
</dbReference>
<dbReference type="InterPro" id="IPR008271">
    <property type="entry name" value="Ser/Thr_kinase_AS"/>
</dbReference>
<evidence type="ECO:0000256" key="14">
    <source>
        <dbReference type="ARBA" id="ARBA00047899"/>
    </source>
</evidence>
<dbReference type="Pfam" id="PF00069">
    <property type="entry name" value="Pkinase"/>
    <property type="match status" value="1"/>
</dbReference>
<keyword evidence="3" id="KW-0723">Serine/threonine-protein kinase</keyword>
<proteinExistence type="inferred from homology"/>
<dbReference type="Proteomes" id="UP000318571">
    <property type="component" value="Chromosome 9"/>
</dbReference>
<comment type="catalytic activity">
    <reaction evidence="15">
        <text>L-seryl-[protein] + ATP = O-phospho-L-seryl-[protein] + ADP + H(+)</text>
        <dbReference type="Rhea" id="RHEA:17989"/>
        <dbReference type="Rhea" id="RHEA-COMP:9863"/>
        <dbReference type="Rhea" id="RHEA-COMP:11604"/>
        <dbReference type="ChEBI" id="CHEBI:15378"/>
        <dbReference type="ChEBI" id="CHEBI:29999"/>
        <dbReference type="ChEBI" id="CHEBI:30616"/>
        <dbReference type="ChEBI" id="CHEBI:83421"/>
        <dbReference type="ChEBI" id="CHEBI:456216"/>
        <dbReference type="EC" id="2.7.11.1"/>
    </reaction>
</comment>
<keyword evidence="7" id="KW-0418">Kinase</keyword>
<keyword evidence="12" id="KW-0131">Cell cycle</keyword>
<evidence type="ECO:0000256" key="16">
    <source>
        <dbReference type="PROSITE-ProRule" id="PRU10141"/>
    </source>
</evidence>
<protein>
    <recommendedName>
        <fullName evidence="2">non-specific serine/threonine protein kinase</fullName>
        <ecNumber evidence="2">2.7.11.1</ecNumber>
    </recommendedName>
</protein>
<evidence type="ECO:0000256" key="8">
    <source>
        <dbReference type="ARBA" id="ARBA00022840"/>
    </source>
</evidence>
<feature type="binding site" evidence="16">
    <location>
        <position position="170"/>
    </location>
    <ligand>
        <name>ATP</name>
        <dbReference type="ChEBI" id="CHEBI:30616"/>
    </ligand>
</feature>
<keyword evidence="11" id="KW-0472">Membrane</keyword>
<dbReference type="GO" id="GO:0051321">
    <property type="term" value="P:meiotic cell cycle"/>
    <property type="evidence" value="ECO:0007669"/>
    <property type="project" value="TreeGrafter"/>
</dbReference>
<dbReference type="STRING" id="6832.A0A553NYA3"/>
<keyword evidence="4" id="KW-0808">Transferase</keyword>
<evidence type="ECO:0000256" key="5">
    <source>
        <dbReference type="ARBA" id="ARBA00022723"/>
    </source>
</evidence>
<dbReference type="EC" id="2.7.11.1" evidence="2"/>
<evidence type="ECO:0000256" key="3">
    <source>
        <dbReference type="ARBA" id="ARBA00022527"/>
    </source>
</evidence>
<gene>
    <name evidence="19" type="ORF">TCAL_16409</name>
</gene>
<evidence type="ECO:0000256" key="12">
    <source>
        <dbReference type="ARBA" id="ARBA00023306"/>
    </source>
</evidence>
<dbReference type="InterPro" id="IPR011009">
    <property type="entry name" value="Kinase-like_dom_sf"/>
</dbReference>
<dbReference type="PROSITE" id="PS00107">
    <property type="entry name" value="PROTEIN_KINASE_ATP"/>
    <property type="match status" value="1"/>
</dbReference>
<evidence type="ECO:0000256" key="13">
    <source>
        <dbReference type="ARBA" id="ARBA00037982"/>
    </source>
</evidence>
<feature type="compositionally biased region" description="Pro residues" evidence="17">
    <location>
        <begin position="72"/>
        <end position="82"/>
    </location>
</feature>
<comment type="subcellular location">
    <subcellularLocation>
        <location evidence="1">Golgi apparatus membrane</location>
        <topology evidence="1">Peripheral membrane protein</topology>
    </subcellularLocation>
</comment>
<sequence length="664" mass="74085">MISSQKRPLMMHHHSTTLPTCLPPASPTQAADGSSPRATPTRLTQSFSLPKPNFKDHPQTFSTKKSRATPRFRPPPRPPAKTCPPVSRVFSRRIPHLERAQSVTFKDRPNGSMTPTPIGTPLLASPVYDDSIGQSYFEQAFTVEKEIGEGHFGKVYRVRSKEDGRLYAVKIAQECYKGDNDRARKLEEVRKHEFLLHHPNCVRFYQSWEEGGRLYQQFELCEMSLDELSEEKHDLPEKLIWGYLVDLLLALKHLHDHNLIHMDVKPENIFIGRDGICKLGDFGLVLDLSKDDLTFQHNYGGGDSKYMANEVLSHMYTPAADIFSLGLTILELACDLELPNNGPLWHELRDTGPSPEITGQLSPELRRVIQLMSARDPIRRPTVGQLLALPCIREAKLARQRELQWNNAVLTVRRWCSPLMRICFMMIALICWPVSEVGKSIFNHFGIHIGAKESTEEGDTPNEGSNDNVDPCDDHTPPSIPNRSFNATKLTFSSDDEEGQNNSLSSSTHSVLACPLPPSDFSPLRTRDEKVFHDGNVPSPIPSPRPTFSSVPTRQVQSTPSGLKSRSRRSAAKKCGSAVKSPNKKLDFSQLGHMEGANGPAVTPDTRSVLSSKCEERGDVDDDDHDGLNIGHGNKSINDSNVKTKTLKPASLASKFDYFSDSDS</sequence>
<dbReference type="InterPro" id="IPR000719">
    <property type="entry name" value="Prot_kinase_dom"/>
</dbReference>
<evidence type="ECO:0000256" key="17">
    <source>
        <dbReference type="SAM" id="MobiDB-lite"/>
    </source>
</evidence>
<feature type="compositionally biased region" description="Polar residues" evidence="17">
    <location>
        <begin position="546"/>
        <end position="564"/>
    </location>
</feature>
<dbReference type="Gene3D" id="1.10.510.10">
    <property type="entry name" value="Transferase(Phosphotransferase) domain 1"/>
    <property type="match status" value="1"/>
</dbReference>
<comment type="similarity">
    <text evidence="13">Belongs to the protein kinase superfamily. Ser/Thr protein kinase family. GCN2 subfamily.</text>
</comment>
<evidence type="ECO:0000256" key="1">
    <source>
        <dbReference type="ARBA" id="ARBA00004395"/>
    </source>
</evidence>
<keyword evidence="9" id="KW-0460">Magnesium</keyword>
<evidence type="ECO:0000256" key="15">
    <source>
        <dbReference type="ARBA" id="ARBA00048679"/>
    </source>
</evidence>
<keyword evidence="10" id="KW-0333">Golgi apparatus</keyword>
<accession>A0A553NYA3</accession>
<feature type="domain" description="Protein kinase" evidence="18">
    <location>
        <begin position="141"/>
        <end position="392"/>
    </location>
</feature>
<feature type="region of interest" description="Disordered" evidence="17">
    <location>
        <begin position="516"/>
        <end position="642"/>
    </location>
</feature>
<organism evidence="19 20">
    <name type="scientific">Tigriopus californicus</name>
    <name type="common">Marine copepod</name>
    <dbReference type="NCBI Taxonomy" id="6832"/>
    <lineage>
        <taxon>Eukaryota</taxon>
        <taxon>Metazoa</taxon>
        <taxon>Ecdysozoa</taxon>
        <taxon>Arthropoda</taxon>
        <taxon>Crustacea</taxon>
        <taxon>Multicrustacea</taxon>
        <taxon>Hexanauplia</taxon>
        <taxon>Copepoda</taxon>
        <taxon>Harpacticoida</taxon>
        <taxon>Harpacticidae</taxon>
        <taxon>Tigriopus</taxon>
    </lineage>
</organism>
<dbReference type="PANTHER" id="PTHR11042:SF183">
    <property type="entry name" value="MEMBRANE-ASSOCIATED TYROSINE- AND THREONINE-SPECIFIC CDC2-INHIBITORY KINASE"/>
    <property type="match status" value="1"/>
</dbReference>
<dbReference type="AlphaFoldDB" id="A0A553NYA3"/>
<name>A0A553NYA3_TIGCA</name>
<evidence type="ECO:0000259" key="18">
    <source>
        <dbReference type="PROSITE" id="PS50011"/>
    </source>
</evidence>
<evidence type="ECO:0000256" key="10">
    <source>
        <dbReference type="ARBA" id="ARBA00023034"/>
    </source>
</evidence>
<dbReference type="SMART" id="SM00220">
    <property type="entry name" value="S_TKc"/>
    <property type="match status" value="1"/>
</dbReference>
<dbReference type="Gene3D" id="3.30.200.20">
    <property type="entry name" value="Phosphorylase Kinase, domain 1"/>
    <property type="match status" value="1"/>
</dbReference>
<dbReference type="GO" id="GO:0004674">
    <property type="term" value="F:protein serine/threonine kinase activity"/>
    <property type="evidence" value="ECO:0007669"/>
    <property type="project" value="UniProtKB-KW"/>
</dbReference>
<evidence type="ECO:0000256" key="11">
    <source>
        <dbReference type="ARBA" id="ARBA00023136"/>
    </source>
</evidence>
<dbReference type="SUPFAM" id="SSF56112">
    <property type="entry name" value="Protein kinase-like (PK-like)"/>
    <property type="match status" value="1"/>
</dbReference>